<dbReference type="EMBL" id="JAZDUA010000585">
    <property type="protein sequence ID" value="KAK7790795.1"/>
    <property type="molecule type" value="Genomic_DNA"/>
</dbReference>
<keyword evidence="8 9" id="KW-0472">Membrane</keyword>
<comment type="similarity">
    <text evidence="2">Belongs to the TMEM186 family.</text>
</comment>
<keyword evidence="11" id="KW-1185">Reference proteome</keyword>
<evidence type="ECO:0000313" key="11">
    <source>
        <dbReference type="Proteomes" id="UP001378592"/>
    </source>
</evidence>
<evidence type="ECO:0000256" key="8">
    <source>
        <dbReference type="ARBA" id="ARBA00023136"/>
    </source>
</evidence>
<evidence type="ECO:0000256" key="6">
    <source>
        <dbReference type="ARBA" id="ARBA00022989"/>
    </source>
</evidence>
<dbReference type="GO" id="GO:0005743">
    <property type="term" value="C:mitochondrial inner membrane"/>
    <property type="evidence" value="ECO:0007669"/>
    <property type="project" value="UniProtKB-SubCell"/>
</dbReference>
<evidence type="ECO:0000256" key="2">
    <source>
        <dbReference type="ARBA" id="ARBA00007020"/>
    </source>
</evidence>
<organism evidence="10 11">
    <name type="scientific">Gryllus longicercus</name>
    <dbReference type="NCBI Taxonomy" id="2509291"/>
    <lineage>
        <taxon>Eukaryota</taxon>
        <taxon>Metazoa</taxon>
        <taxon>Ecdysozoa</taxon>
        <taxon>Arthropoda</taxon>
        <taxon>Hexapoda</taxon>
        <taxon>Insecta</taxon>
        <taxon>Pterygota</taxon>
        <taxon>Neoptera</taxon>
        <taxon>Polyneoptera</taxon>
        <taxon>Orthoptera</taxon>
        <taxon>Ensifera</taxon>
        <taxon>Gryllidea</taxon>
        <taxon>Grylloidea</taxon>
        <taxon>Gryllidae</taxon>
        <taxon>Gryllinae</taxon>
        <taxon>Gryllus</taxon>
    </lineage>
</organism>
<sequence>MYICRWTYKILQHSRQYLSLRNCSSQISKYSYDKQSPSTQYIKIFEMPIIRTCRIISRFKLYHTALTAFVIPSSVLMYSTGFLEKVPIEPMVIGLAGCVIFYGSGYFLNNLIGAVYVNKSLDTVKLSYIDFWGQRMNMECPINDIVPLSDQPIEKKLFKMTKVELHSSPQKLKIATEHGEILLNRAFDNVFFRVNSNIQKNSRHQEK</sequence>
<evidence type="ECO:0000313" key="10">
    <source>
        <dbReference type="EMBL" id="KAK7790795.1"/>
    </source>
</evidence>
<proteinExistence type="inferred from homology"/>
<protein>
    <recommendedName>
        <fullName evidence="3">Transmembrane protein 186</fullName>
    </recommendedName>
</protein>
<dbReference type="InterPro" id="IPR026571">
    <property type="entry name" value="Tmem186"/>
</dbReference>
<reference evidence="10 11" key="1">
    <citation type="submission" date="2024-03" db="EMBL/GenBank/DDBJ databases">
        <title>The genome assembly and annotation of the cricket Gryllus longicercus Weissman &amp; Gray.</title>
        <authorList>
            <person name="Szrajer S."/>
            <person name="Gray D."/>
            <person name="Ylla G."/>
        </authorList>
    </citation>
    <scope>NUCLEOTIDE SEQUENCE [LARGE SCALE GENOMIC DNA]</scope>
    <source>
        <strain evidence="10">DAG 2021-001</strain>
        <tissue evidence="10">Whole body minus gut</tissue>
    </source>
</reference>
<keyword evidence="5" id="KW-0999">Mitochondrion inner membrane</keyword>
<dbReference type="AlphaFoldDB" id="A0AAN9YXN5"/>
<keyword evidence="7" id="KW-0496">Mitochondrion</keyword>
<keyword evidence="4 9" id="KW-0812">Transmembrane</keyword>
<evidence type="ECO:0000256" key="3">
    <source>
        <dbReference type="ARBA" id="ARBA00014604"/>
    </source>
</evidence>
<evidence type="ECO:0000256" key="9">
    <source>
        <dbReference type="SAM" id="Phobius"/>
    </source>
</evidence>
<dbReference type="PANTHER" id="PTHR13603:SF1">
    <property type="entry name" value="TRANSMEMBRANE PROTEIN 186"/>
    <property type="match status" value="1"/>
</dbReference>
<gene>
    <name evidence="10" type="ORF">R5R35_012053</name>
</gene>
<evidence type="ECO:0000256" key="4">
    <source>
        <dbReference type="ARBA" id="ARBA00022692"/>
    </source>
</evidence>
<evidence type="ECO:0000256" key="1">
    <source>
        <dbReference type="ARBA" id="ARBA00004448"/>
    </source>
</evidence>
<evidence type="ECO:0000256" key="7">
    <source>
        <dbReference type="ARBA" id="ARBA00023128"/>
    </source>
</evidence>
<feature type="transmembrane region" description="Helical" evidence="9">
    <location>
        <begin position="61"/>
        <end position="79"/>
    </location>
</feature>
<dbReference type="PANTHER" id="PTHR13603">
    <property type="entry name" value="TRANSMEMBRANE PROTEIN 186"/>
    <property type="match status" value="1"/>
</dbReference>
<accession>A0AAN9YXN5</accession>
<comment type="subcellular location">
    <subcellularLocation>
        <location evidence="1">Mitochondrion inner membrane</location>
        <topology evidence="1">Multi-pass membrane protein</topology>
    </subcellularLocation>
</comment>
<name>A0AAN9YXN5_9ORTH</name>
<evidence type="ECO:0000256" key="5">
    <source>
        <dbReference type="ARBA" id="ARBA00022792"/>
    </source>
</evidence>
<keyword evidence="6 9" id="KW-1133">Transmembrane helix</keyword>
<feature type="transmembrane region" description="Helical" evidence="9">
    <location>
        <begin position="91"/>
        <end position="117"/>
    </location>
</feature>
<dbReference type="Proteomes" id="UP001378592">
    <property type="component" value="Unassembled WGS sequence"/>
</dbReference>
<comment type="caution">
    <text evidence="10">The sequence shown here is derived from an EMBL/GenBank/DDBJ whole genome shotgun (WGS) entry which is preliminary data.</text>
</comment>